<dbReference type="Gene3D" id="3.30.70.100">
    <property type="match status" value="1"/>
</dbReference>
<keyword evidence="1" id="KW-0812">Transmembrane</keyword>
<dbReference type="PROSITE" id="PS51502">
    <property type="entry name" value="S_R_A_B_BARREL"/>
    <property type="match status" value="1"/>
</dbReference>
<sequence length="458" mass="50595">MGAGAMGEIKHLVVVKFKEGAVVEDIVKGMEKLVSEVDLVKSFEWGQDSEGPEMLTQGFTHSFSMTFDKKEDYAAFQSHPNHVEYSATFSAAIEKIVVLCFPSVCVKPATDCPAVKSILLNLMLVSQKKATLVCLSGSSIPSSKGADSSSSTFIYSSRTGALEFFFTCSPFQRSTSLEKGKEMHTSKKLNFFYPLLLTLINFFFTSSLCQHTASTSFCGKIQIQTPFWSPNSTAKSPLNRMILCRSQKLYFRTSMGLFPVSSINYASKTLTISHSSCSSSRHYISPSLLSAGFPTPPQPNSLLLFNCLNRNSPMPSSMLNCSHLNPCVASAKTQRQKLEAPYSCSLVDDLENLDKAFHPKDLNCSHYSRVYRRSLDDEDYKGYELGTRISFDIPDHVPDICNECQKSNGNCGVGLKCLCHPQDCKDKVISMAGSTKPVGNVLLSVLSFFVVLVFFFHC</sequence>
<organism evidence="3 4">
    <name type="scientific">Populus alba x Populus x berolinensis</name>
    <dbReference type="NCBI Taxonomy" id="444605"/>
    <lineage>
        <taxon>Eukaryota</taxon>
        <taxon>Viridiplantae</taxon>
        <taxon>Streptophyta</taxon>
        <taxon>Embryophyta</taxon>
        <taxon>Tracheophyta</taxon>
        <taxon>Spermatophyta</taxon>
        <taxon>Magnoliopsida</taxon>
        <taxon>eudicotyledons</taxon>
        <taxon>Gunneridae</taxon>
        <taxon>Pentapetalae</taxon>
        <taxon>rosids</taxon>
        <taxon>fabids</taxon>
        <taxon>Malpighiales</taxon>
        <taxon>Salicaceae</taxon>
        <taxon>Saliceae</taxon>
        <taxon>Populus</taxon>
    </lineage>
</organism>
<evidence type="ECO:0000313" key="3">
    <source>
        <dbReference type="EMBL" id="KAJ6985947.1"/>
    </source>
</evidence>
<name>A0AAD6MII1_9ROSI</name>
<evidence type="ECO:0000256" key="1">
    <source>
        <dbReference type="SAM" id="Phobius"/>
    </source>
</evidence>
<accession>A0AAD6MII1</accession>
<dbReference type="PANTHER" id="PTHR33355:SF11">
    <property type="entry name" value="WALL-ASSOCIATED RECEPTOR KINASE GALACTURONAN-BINDING DOMAIN-CONTAINING PROTEIN"/>
    <property type="match status" value="1"/>
</dbReference>
<proteinExistence type="predicted"/>
<keyword evidence="4" id="KW-1185">Reference proteome</keyword>
<dbReference type="SMART" id="SM00886">
    <property type="entry name" value="Dabb"/>
    <property type="match status" value="1"/>
</dbReference>
<keyword evidence="1" id="KW-1133">Transmembrane helix</keyword>
<dbReference type="Pfam" id="PF07876">
    <property type="entry name" value="Dabb"/>
    <property type="match status" value="1"/>
</dbReference>
<gene>
    <name evidence="3" type="ORF">NC653_023773</name>
</gene>
<reference evidence="3" key="1">
    <citation type="journal article" date="2023" name="Mol. Ecol. Resour.">
        <title>Chromosome-level genome assembly of a triploid poplar Populus alba 'Berolinensis'.</title>
        <authorList>
            <person name="Chen S."/>
            <person name="Yu Y."/>
            <person name="Wang X."/>
            <person name="Wang S."/>
            <person name="Zhang T."/>
            <person name="Zhou Y."/>
            <person name="He R."/>
            <person name="Meng N."/>
            <person name="Wang Y."/>
            <person name="Liu W."/>
            <person name="Liu Z."/>
            <person name="Liu J."/>
            <person name="Guo Q."/>
            <person name="Huang H."/>
            <person name="Sederoff R.R."/>
            <person name="Wang G."/>
            <person name="Qu G."/>
            <person name="Chen S."/>
        </authorList>
    </citation>
    <scope>NUCLEOTIDE SEQUENCE</scope>
    <source>
        <strain evidence="3">SC-2020</strain>
    </source>
</reference>
<dbReference type="AlphaFoldDB" id="A0AAD6MII1"/>
<comment type="caution">
    <text evidence="3">The sequence shown here is derived from an EMBL/GenBank/DDBJ whole genome shotgun (WGS) entry which is preliminary data.</text>
</comment>
<dbReference type="InterPro" id="IPR011008">
    <property type="entry name" value="Dimeric_a/b-barrel"/>
</dbReference>
<dbReference type="EMBL" id="JAQIZT010000009">
    <property type="protein sequence ID" value="KAJ6985947.1"/>
    <property type="molecule type" value="Genomic_DNA"/>
</dbReference>
<keyword evidence="1" id="KW-0472">Membrane</keyword>
<evidence type="ECO:0000313" key="4">
    <source>
        <dbReference type="Proteomes" id="UP001164929"/>
    </source>
</evidence>
<feature type="transmembrane region" description="Helical" evidence="1">
    <location>
        <begin position="438"/>
        <end position="456"/>
    </location>
</feature>
<dbReference type="PANTHER" id="PTHR33355">
    <property type="entry name" value="WALL-ASSOCIATED RECEPTOR KINASE CARBOXY-TERMINAL PROTEIN-RELATED"/>
    <property type="match status" value="1"/>
</dbReference>
<dbReference type="SUPFAM" id="SSF54909">
    <property type="entry name" value="Dimeric alpha+beta barrel"/>
    <property type="match status" value="1"/>
</dbReference>
<dbReference type="InterPro" id="IPR013097">
    <property type="entry name" value="Dabb"/>
</dbReference>
<evidence type="ECO:0000259" key="2">
    <source>
        <dbReference type="PROSITE" id="PS51502"/>
    </source>
</evidence>
<dbReference type="Proteomes" id="UP001164929">
    <property type="component" value="Chromosome 9"/>
</dbReference>
<feature type="domain" description="Stress-response A/B barrel" evidence="2">
    <location>
        <begin position="9"/>
        <end position="101"/>
    </location>
</feature>
<protein>
    <recommendedName>
        <fullName evidence="2">Stress-response A/B barrel domain-containing protein</fullName>
    </recommendedName>
</protein>